<feature type="region of interest" description="Disordered" evidence="1">
    <location>
        <begin position="168"/>
        <end position="204"/>
    </location>
</feature>
<evidence type="ECO:0000313" key="3">
    <source>
        <dbReference type="Proteomes" id="UP000298030"/>
    </source>
</evidence>
<name>A0A4Y7T8P7_COPMI</name>
<proteinExistence type="predicted"/>
<keyword evidence="3" id="KW-1185">Reference proteome</keyword>
<dbReference type="EMBL" id="QPFP01000023">
    <property type="protein sequence ID" value="TEB30480.1"/>
    <property type="molecule type" value="Genomic_DNA"/>
</dbReference>
<dbReference type="STRING" id="71717.A0A4Y7T8P7"/>
<protein>
    <submittedName>
        <fullName evidence="2">Uncharacterized protein</fullName>
    </submittedName>
</protein>
<dbReference type="Proteomes" id="UP000298030">
    <property type="component" value="Unassembled WGS sequence"/>
</dbReference>
<sequence>MSYQFDSRIATCSSESWVRLQREIYHGIAGQWAGVDDEFPWAKPVSGWDCASSQSLWPGSHFRFGLGYYLGTLNPPDYAYADVSAEEATPCRCNTVSFMLISACAICQSGQNADWISYSRNCWGTVTQPSQGVYPGTLPSGIAVPAWAYWVPGRPNFQFSTAIAKDFAGPDSTRPGSSPSTSTTPPSSTSTEAAGTTTNAKRNHLHHRDFNRNLEHDLRHWNFDDWNFHWNNRDEERHIGAHCNRGRRGDPK</sequence>
<organism evidence="2 3">
    <name type="scientific">Coprinellus micaceus</name>
    <name type="common">Glistening ink-cap mushroom</name>
    <name type="synonym">Coprinus micaceus</name>
    <dbReference type="NCBI Taxonomy" id="71717"/>
    <lineage>
        <taxon>Eukaryota</taxon>
        <taxon>Fungi</taxon>
        <taxon>Dikarya</taxon>
        <taxon>Basidiomycota</taxon>
        <taxon>Agaricomycotina</taxon>
        <taxon>Agaricomycetes</taxon>
        <taxon>Agaricomycetidae</taxon>
        <taxon>Agaricales</taxon>
        <taxon>Agaricineae</taxon>
        <taxon>Psathyrellaceae</taxon>
        <taxon>Coprinellus</taxon>
    </lineage>
</organism>
<reference evidence="2 3" key="1">
    <citation type="journal article" date="2019" name="Nat. Ecol. Evol.">
        <title>Megaphylogeny resolves global patterns of mushroom evolution.</title>
        <authorList>
            <person name="Varga T."/>
            <person name="Krizsan K."/>
            <person name="Foldi C."/>
            <person name="Dima B."/>
            <person name="Sanchez-Garcia M."/>
            <person name="Sanchez-Ramirez S."/>
            <person name="Szollosi G.J."/>
            <person name="Szarkandi J.G."/>
            <person name="Papp V."/>
            <person name="Albert L."/>
            <person name="Andreopoulos W."/>
            <person name="Angelini C."/>
            <person name="Antonin V."/>
            <person name="Barry K.W."/>
            <person name="Bougher N.L."/>
            <person name="Buchanan P."/>
            <person name="Buyck B."/>
            <person name="Bense V."/>
            <person name="Catcheside P."/>
            <person name="Chovatia M."/>
            <person name="Cooper J."/>
            <person name="Damon W."/>
            <person name="Desjardin D."/>
            <person name="Finy P."/>
            <person name="Geml J."/>
            <person name="Haridas S."/>
            <person name="Hughes K."/>
            <person name="Justo A."/>
            <person name="Karasinski D."/>
            <person name="Kautmanova I."/>
            <person name="Kiss B."/>
            <person name="Kocsube S."/>
            <person name="Kotiranta H."/>
            <person name="LaButti K.M."/>
            <person name="Lechner B.E."/>
            <person name="Liimatainen K."/>
            <person name="Lipzen A."/>
            <person name="Lukacs Z."/>
            <person name="Mihaltcheva S."/>
            <person name="Morgado L.N."/>
            <person name="Niskanen T."/>
            <person name="Noordeloos M.E."/>
            <person name="Ohm R.A."/>
            <person name="Ortiz-Santana B."/>
            <person name="Ovrebo C."/>
            <person name="Racz N."/>
            <person name="Riley R."/>
            <person name="Savchenko A."/>
            <person name="Shiryaev A."/>
            <person name="Soop K."/>
            <person name="Spirin V."/>
            <person name="Szebenyi C."/>
            <person name="Tomsovsky M."/>
            <person name="Tulloss R.E."/>
            <person name="Uehling J."/>
            <person name="Grigoriev I.V."/>
            <person name="Vagvolgyi C."/>
            <person name="Papp T."/>
            <person name="Martin F.M."/>
            <person name="Miettinen O."/>
            <person name="Hibbett D.S."/>
            <person name="Nagy L.G."/>
        </authorList>
    </citation>
    <scope>NUCLEOTIDE SEQUENCE [LARGE SCALE GENOMIC DNA]</scope>
    <source>
        <strain evidence="2 3">FP101781</strain>
    </source>
</reference>
<accession>A0A4Y7T8P7</accession>
<evidence type="ECO:0000313" key="2">
    <source>
        <dbReference type="EMBL" id="TEB30480.1"/>
    </source>
</evidence>
<dbReference type="OrthoDB" id="2526171at2759"/>
<feature type="compositionally biased region" description="Low complexity" evidence="1">
    <location>
        <begin position="172"/>
        <end position="198"/>
    </location>
</feature>
<dbReference type="AlphaFoldDB" id="A0A4Y7T8P7"/>
<gene>
    <name evidence="2" type="ORF">FA13DRAFT_1792463</name>
</gene>
<comment type="caution">
    <text evidence="2">The sequence shown here is derived from an EMBL/GenBank/DDBJ whole genome shotgun (WGS) entry which is preliminary data.</text>
</comment>
<evidence type="ECO:0000256" key="1">
    <source>
        <dbReference type="SAM" id="MobiDB-lite"/>
    </source>
</evidence>